<name>A0A0A0BCR4_9GAMM</name>
<gene>
    <name evidence="1" type="ORF">LP43_2233</name>
</gene>
<dbReference type="EMBL" id="JRQD01000005">
    <property type="protein sequence ID" value="KGM06358.1"/>
    <property type="molecule type" value="Genomic_DNA"/>
</dbReference>
<reference evidence="1 2" key="1">
    <citation type="submission" date="2014-09" db="EMBL/GenBank/DDBJ databases">
        <authorList>
            <person name="Grob C."/>
            <person name="Taubert M."/>
            <person name="Howat A.M."/>
            <person name="Burns O.J."/>
            <person name="Dixon J.L."/>
            <person name="Chen Y."/>
            <person name="Murrell J.C."/>
        </authorList>
    </citation>
    <scope>NUCLEOTIDE SEQUENCE [LARGE SCALE GENOMIC DNA]</scope>
    <source>
        <strain evidence="1">L4</strain>
    </source>
</reference>
<dbReference type="Proteomes" id="UP000029999">
    <property type="component" value="Unassembled WGS sequence"/>
</dbReference>
<organism evidence="1 2">
    <name type="scientific">Methylophaga thiooxydans</name>
    <dbReference type="NCBI Taxonomy" id="392484"/>
    <lineage>
        <taxon>Bacteria</taxon>
        <taxon>Pseudomonadati</taxon>
        <taxon>Pseudomonadota</taxon>
        <taxon>Gammaproteobacteria</taxon>
        <taxon>Thiotrichales</taxon>
        <taxon>Piscirickettsiaceae</taxon>
        <taxon>Methylophaga</taxon>
    </lineage>
</organism>
<evidence type="ECO:0000313" key="1">
    <source>
        <dbReference type="EMBL" id="KGM06358.1"/>
    </source>
</evidence>
<proteinExistence type="predicted"/>
<dbReference type="AlphaFoldDB" id="A0A0A0BCR4"/>
<sequence length="99" mass="11132">MFKSSLVFIGVLYVSHSATLLAENKQCELIAGLTGDYYVQRLEGKTQQQLESETPSEFANLDFLRTIDLAINLAFSFSPDKTETEVEEMVFASCIKNQQ</sequence>
<protein>
    <submittedName>
        <fullName evidence="1">Uncharacterized protein</fullName>
    </submittedName>
</protein>
<comment type="caution">
    <text evidence="1">The sequence shown here is derived from an EMBL/GenBank/DDBJ whole genome shotgun (WGS) entry which is preliminary data.</text>
</comment>
<dbReference type="RefSeq" id="WP_036315213.1">
    <property type="nucleotide sequence ID" value="NZ_JRQD01000005.1"/>
</dbReference>
<evidence type="ECO:0000313" key="2">
    <source>
        <dbReference type="Proteomes" id="UP000029999"/>
    </source>
</evidence>
<accession>A0A0A0BCR4</accession>